<gene>
    <name evidence="12" type="primary">tig</name>
    <name evidence="16" type="ORF">Ami3637_05075</name>
</gene>
<dbReference type="RefSeq" id="WP_162361615.1">
    <property type="nucleotide sequence ID" value="NZ_CP047591.1"/>
</dbReference>
<comment type="subcellular location">
    <subcellularLocation>
        <location evidence="12">Cytoplasm</location>
    </subcellularLocation>
    <text evidence="12">About half TF is bound to the ribosome near the polypeptide exit tunnel while the other half is free in the cytoplasm.</text>
</comment>
<dbReference type="SUPFAM" id="SSF109998">
    <property type="entry name" value="Triger factor/SurA peptide-binding domain-like"/>
    <property type="match status" value="1"/>
</dbReference>
<dbReference type="AlphaFoldDB" id="A0A6P1MDC5"/>
<protein>
    <recommendedName>
        <fullName evidence="4 12">Trigger factor</fullName>
        <shortName evidence="12">TF</shortName>
        <ecNumber evidence="3 12">5.2.1.8</ecNumber>
    </recommendedName>
    <alternativeName>
        <fullName evidence="11 12">PPIase</fullName>
    </alternativeName>
</protein>
<dbReference type="PIRSF" id="PIRSF003095">
    <property type="entry name" value="Trigger_factor"/>
    <property type="match status" value="1"/>
</dbReference>
<dbReference type="Pfam" id="PF05697">
    <property type="entry name" value="Trigger_N"/>
    <property type="match status" value="1"/>
</dbReference>
<dbReference type="KEGG" id="amic:Ami3637_05075"/>
<comment type="function">
    <text evidence="10 12">Involved in protein export. Acts as a chaperone by maintaining the newly synthesized protein in an open conformation. Functions as a peptidyl-prolyl cis-trans isomerase.</text>
</comment>
<dbReference type="InterPro" id="IPR046357">
    <property type="entry name" value="PPIase_dom_sf"/>
</dbReference>
<dbReference type="PANTHER" id="PTHR30560">
    <property type="entry name" value="TRIGGER FACTOR CHAPERONE AND PEPTIDYL-PROLYL CIS/TRANS ISOMERASE"/>
    <property type="match status" value="1"/>
</dbReference>
<dbReference type="PROSITE" id="PS50059">
    <property type="entry name" value="FKBP_PPIASE"/>
    <property type="match status" value="1"/>
</dbReference>
<keyword evidence="7 12" id="KW-0143">Chaperone</keyword>
<dbReference type="GO" id="GO:0043335">
    <property type="term" value="P:protein unfolding"/>
    <property type="evidence" value="ECO:0007669"/>
    <property type="project" value="TreeGrafter"/>
</dbReference>
<dbReference type="GO" id="GO:0044183">
    <property type="term" value="F:protein folding chaperone"/>
    <property type="evidence" value="ECO:0007669"/>
    <property type="project" value="TreeGrafter"/>
</dbReference>
<feature type="domain" description="PPIase FKBP-type" evidence="15">
    <location>
        <begin position="162"/>
        <end position="244"/>
    </location>
</feature>
<dbReference type="PANTHER" id="PTHR30560:SF3">
    <property type="entry name" value="TRIGGER FACTOR-LIKE PROTEIN TIG, CHLOROPLASTIC"/>
    <property type="match status" value="1"/>
</dbReference>
<keyword evidence="17" id="KW-1185">Reference proteome</keyword>
<reference evidence="16 17" key="1">
    <citation type="submission" date="2020-01" db="EMBL/GenBank/DDBJ databases">
        <title>Genomic analysis of Aminipila sp. CBA3637.</title>
        <authorList>
            <person name="Kim Y.B."/>
            <person name="Roh S.W."/>
        </authorList>
    </citation>
    <scope>NUCLEOTIDE SEQUENCE [LARGE SCALE GENOMIC DNA]</scope>
    <source>
        <strain evidence="16 17">CBA3637</strain>
    </source>
</reference>
<sequence length="427" mass="49036">MKSTFISREKNDVKFTMEFTGEEFEKAVIAAYQANKGKFAIDGFRKGKAPRTLIERHYGEDVFFEDAINELFSQNYFKALDELDINVIDRPNADFSEIKKGEGFTVTITVTAYPEFEVKDYNGVEIQKVENTVSDEDVDKELEVLQTRNARMVLAERPAKEGDTLLIDYAGFVGEEQFEGGTAERQPLKLGSNTFIPGFEEQLVGCSAGDEKDVVVTFPEEYHAENLAGKEAVFKCRVHEVKEEEKPELNDDFAKDISEFDTLEELKKDKKEKLEKAAQERAVNEMKNAVLEKIYDANDIEVPQVMVEDEIDGMMQEFDQQLRYQGMDLEKYFQYLGKEAKDFREELREEATKKTKTRMLISAIADAEKIEVTQEELEKEFELMAIQYKLEVEKIKSMLGAENIAALEKDLKMRKAVDLVYDKAVIK</sequence>
<proteinExistence type="inferred from homology"/>
<dbReference type="Gene3D" id="3.30.70.1050">
    <property type="entry name" value="Trigger factor ribosome-binding domain"/>
    <property type="match status" value="1"/>
</dbReference>
<name>A0A6P1MDC5_9FIRM</name>
<dbReference type="InterPro" id="IPR036611">
    <property type="entry name" value="Trigger_fac_ribosome-bd_sf"/>
</dbReference>
<dbReference type="FunFam" id="3.10.50.40:FF:000001">
    <property type="entry name" value="Trigger factor"/>
    <property type="match status" value="1"/>
</dbReference>
<keyword evidence="8 12" id="KW-0413">Isomerase</keyword>
<dbReference type="EMBL" id="CP047591">
    <property type="protein sequence ID" value="QHI71841.1"/>
    <property type="molecule type" value="Genomic_DNA"/>
</dbReference>
<dbReference type="GO" id="GO:0051301">
    <property type="term" value="P:cell division"/>
    <property type="evidence" value="ECO:0007669"/>
    <property type="project" value="UniProtKB-KW"/>
</dbReference>
<evidence type="ECO:0000256" key="9">
    <source>
        <dbReference type="ARBA" id="ARBA00023306"/>
    </source>
</evidence>
<dbReference type="Pfam" id="PF00254">
    <property type="entry name" value="FKBP_C"/>
    <property type="match status" value="1"/>
</dbReference>
<dbReference type="GO" id="GO:0015031">
    <property type="term" value="P:protein transport"/>
    <property type="evidence" value="ECO:0007669"/>
    <property type="project" value="UniProtKB-UniRule"/>
</dbReference>
<dbReference type="Gene3D" id="1.10.3120.10">
    <property type="entry name" value="Trigger factor, C-terminal domain"/>
    <property type="match status" value="1"/>
</dbReference>
<dbReference type="GO" id="GO:0003755">
    <property type="term" value="F:peptidyl-prolyl cis-trans isomerase activity"/>
    <property type="evidence" value="ECO:0007669"/>
    <property type="project" value="UniProtKB-UniRule"/>
</dbReference>
<keyword evidence="12" id="KW-0963">Cytoplasm</keyword>
<evidence type="ECO:0000256" key="7">
    <source>
        <dbReference type="ARBA" id="ARBA00023186"/>
    </source>
</evidence>
<dbReference type="GO" id="GO:0051083">
    <property type="term" value="P:'de novo' cotranslational protein folding"/>
    <property type="evidence" value="ECO:0007669"/>
    <property type="project" value="TreeGrafter"/>
</dbReference>
<evidence type="ECO:0000313" key="16">
    <source>
        <dbReference type="EMBL" id="QHI71841.1"/>
    </source>
</evidence>
<dbReference type="InterPro" id="IPR005215">
    <property type="entry name" value="Trig_fac"/>
</dbReference>
<comment type="similarity">
    <text evidence="2 12 14">Belongs to the FKBP-type PPIase family. Tig subfamily.</text>
</comment>
<dbReference type="GO" id="GO:0043022">
    <property type="term" value="F:ribosome binding"/>
    <property type="evidence" value="ECO:0007669"/>
    <property type="project" value="TreeGrafter"/>
</dbReference>
<keyword evidence="5 12" id="KW-0132">Cell division</keyword>
<evidence type="ECO:0000256" key="4">
    <source>
        <dbReference type="ARBA" id="ARBA00016902"/>
    </source>
</evidence>
<evidence type="ECO:0000256" key="11">
    <source>
        <dbReference type="ARBA" id="ARBA00029986"/>
    </source>
</evidence>
<dbReference type="GO" id="GO:0005737">
    <property type="term" value="C:cytoplasm"/>
    <property type="evidence" value="ECO:0007669"/>
    <property type="project" value="UniProtKB-SubCell"/>
</dbReference>
<evidence type="ECO:0000256" key="10">
    <source>
        <dbReference type="ARBA" id="ARBA00024849"/>
    </source>
</evidence>
<dbReference type="SUPFAM" id="SSF102735">
    <property type="entry name" value="Trigger factor ribosome-binding domain"/>
    <property type="match status" value="1"/>
</dbReference>
<comment type="domain">
    <text evidence="12">Consists of 3 domains; the N-terminus binds the ribosome, the middle domain has PPIase activity, while the C-terminus has intrinsic chaperone activity on its own.</text>
</comment>
<keyword evidence="9 12" id="KW-0131">Cell cycle</keyword>
<dbReference type="Pfam" id="PF05698">
    <property type="entry name" value="Trigger_C"/>
    <property type="match status" value="1"/>
</dbReference>
<dbReference type="Gene3D" id="3.10.50.40">
    <property type="match status" value="1"/>
</dbReference>
<accession>A0A6P1MDC5</accession>
<dbReference type="NCBIfam" id="TIGR00115">
    <property type="entry name" value="tig"/>
    <property type="match status" value="1"/>
</dbReference>
<comment type="catalytic activity">
    <reaction evidence="1 12 13">
        <text>[protein]-peptidylproline (omega=180) = [protein]-peptidylproline (omega=0)</text>
        <dbReference type="Rhea" id="RHEA:16237"/>
        <dbReference type="Rhea" id="RHEA-COMP:10747"/>
        <dbReference type="Rhea" id="RHEA-COMP:10748"/>
        <dbReference type="ChEBI" id="CHEBI:83833"/>
        <dbReference type="ChEBI" id="CHEBI:83834"/>
        <dbReference type="EC" id="5.2.1.8"/>
    </reaction>
</comment>
<dbReference type="InterPro" id="IPR008880">
    <property type="entry name" value="Trigger_fac_C"/>
</dbReference>
<dbReference type="Proteomes" id="UP000463883">
    <property type="component" value="Chromosome"/>
</dbReference>
<keyword evidence="6 12" id="KW-0697">Rotamase</keyword>
<evidence type="ECO:0000256" key="3">
    <source>
        <dbReference type="ARBA" id="ARBA00013194"/>
    </source>
</evidence>
<evidence type="ECO:0000256" key="14">
    <source>
        <dbReference type="RuleBase" id="RU003914"/>
    </source>
</evidence>
<dbReference type="HAMAP" id="MF_00303">
    <property type="entry name" value="Trigger_factor_Tig"/>
    <property type="match status" value="1"/>
</dbReference>
<evidence type="ECO:0000256" key="6">
    <source>
        <dbReference type="ARBA" id="ARBA00023110"/>
    </source>
</evidence>
<evidence type="ECO:0000256" key="13">
    <source>
        <dbReference type="PROSITE-ProRule" id="PRU00277"/>
    </source>
</evidence>
<evidence type="ECO:0000256" key="5">
    <source>
        <dbReference type="ARBA" id="ARBA00022618"/>
    </source>
</evidence>
<evidence type="ECO:0000259" key="15">
    <source>
        <dbReference type="PROSITE" id="PS50059"/>
    </source>
</evidence>
<evidence type="ECO:0000256" key="2">
    <source>
        <dbReference type="ARBA" id="ARBA00005464"/>
    </source>
</evidence>
<evidence type="ECO:0000313" key="17">
    <source>
        <dbReference type="Proteomes" id="UP000463883"/>
    </source>
</evidence>
<evidence type="ECO:0000256" key="12">
    <source>
        <dbReference type="HAMAP-Rule" id="MF_00303"/>
    </source>
</evidence>
<dbReference type="InterPro" id="IPR001179">
    <property type="entry name" value="PPIase_FKBP_dom"/>
</dbReference>
<dbReference type="InterPro" id="IPR008881">
    <property type="entry name" value="Trigger_fac_ribosome-bd_bac"/>
</dbReference>
<evidence type="ECO:0000256" key="1">
    <source>
        <dbReference type="ARBA" id="ARBA00000971"/>
    </source>
</evidence>
<organism evidence="16 17">
    <name type="scientific">Aminipila terrae</name>
    <dbReference type="NCBI Taxonomy" id="2697030"/>
    <lineage>
        <taxon>Bacteria</taxon>
        <taxon>Bacillati</taxon>
        <taxon>Bacillota</taxon>
        <taxon>Clostridia</taxon>
        <taxon>Peptostreptococcales</taxon>
        <taxon>Anaerovoracaceae</taxon>
        <taxon>Aminipila</taxon>
    </lineage>
</organism>
<dbReference type="InterPro" id="IPR037041">
    <property type="entry name" value="Trigger_fac_C_sf"/>
</dbReference>
<dbReference type="InterPro" id="IPR027304">
    <property type="entry name" value="Trigger_fact/SurA_dom_sf"/>
</dbReference>
<dbReference type="SUPFAM" id="SSF54534">
    <property type="entry name" value="FKBP-like"/>
    <property type="match status" value="1"/>
</dbReference>
<evidence type="ECO:0000256" key="8">
    <source>
        <dbReference type="ARBA" id="ARBA00023235"/>
    </source>
</evidence>
<dbReference type="EC" id="5.2.1.8" evidence="3 12"/>